<proteinExistence type="predicted"/>
<dbReference type="InterPro" id="IPR011051">
    <property type="entry name" value="RmlC_Cupin_sf"/>
</dbReference>
<dbReference type="InterPro" id="IPR001538">
    <property type="entry name" value="Man6P_isomerase-2_C"/>
</dbReference>
<feature type="domain" description="Mannose-6-phosphate isomerase type II C-terminal" evidence="1">
    <location>
        <begin position="8"/>
        <end position="110"/>
    </location>
</feature>
<dbReference type="InterPro" id="IPR051161">
    <property type="entry name" value="Mannose-6P_isomerase_type2"/>
</dbReference>
<accession>A0ABU1ZMQ1</accession>
<dbReference type="CDD" id="cd02213">
    <property type="entry name" value="cupin_PMI_typeII_C"/>
    <property type="match status" value="1"/>
</dbReference>
<sequence>MSATFETRPWGSFTVLDEAPGYKVKRITVTPGQTLSLQLHHQRAERWVVAAGKAEVTVGEEVVELKIGETVYIPVGVKHRLANQGPETLELIELQMGPYLGEDDIVRFEDRYGRA</sequence>
<evidence type="ECO:0000313" key="2">
    <source>
        <dbReference type="EMBL" id="MDR7306810.1"/>
    </source>
</evidence>
<dbReference type="PANTHER" id="PTHR46390:SF1">
    <property type="entry name" value="MANNOSE-1-PHOSPHATE GUANYLYLTRANSFERASE"/>
    <property type="match status" value="1"/>
</dbReference>
<dbReference type="InterPro" id="IPR014710">
    <property type="entry name" value="RmlC-like_jellyroll"/>
</dbReference>
<reference evidence="2 3" key="1">
    <citation type="submission" date="2023-07" db="EMBL/GenBank/DDBJ databases">
        <title>Sorghum-associated microbial communities from plants grown in Nebraska, USA.</title>
        <authorList>
            <person name="Schachtman D."/>
        </authorList>
    </citation>
    <scope>NUCLEOTIDE SEQUENCE [LARGE SCALE GENOMIC DNA]</scope>
    <source>
        <strain evidence="2 3">BE308</strain>
    </source>
</reference>
<dbReference type="SUPFAM" id="SSF51182">
    <property type="entry name" value="RmlC-like cupins"/>
    <property type="match status" value="1"/>
</dbReference>
<keyword evidence="3" id="KW-1185">Reference proteome</keyword>
<name>A0ABU1ZMQ1_9BURK</name>
<gene>
    <name evidence="2" type="ORF">J2X15_002096</name>
</gene>
<dbReference type="PANTHER" id="PTHR46390">
    <property type="entry name" value="MANNOSE-1-PHOSPHATE GUANYLYLTRANSFERASE"/>
    <property type="match status" value="1"/>
</dbReference>
<dbReference type="Proteomes" id="UP001268089">
    <property type="component" value="Unassembled WGS sequence"/>
</dbReference>
<evidence type="ECO:0000313" key="3">
    <source>
        <dbReference type="Proteomes" id="UP001268089"/>
    </source>
</evidence>
<protein>
    <submittedName>
        <fullName evidence="2">Mannose-6-phosphate isomerase-like protein (Cupin superfamily)</fullName>
    </submittedName>
</protein>
<organism evidence="2 3">
    <name type="scientific">Rhodoferax saidenbachensis</name>
    <dbReference type="NCBI Taxonomy" id="1484693"/>
    <lineage>
        <taxon>Bacteria</taxon>
        <taxon>Pseudomonadati</taxon>
        <taxon>Pseudomonadota</taxon>
        <taxon>Betaproteobacteria</taxon>
        <taxon>Burkholderiales</taxon>
        <taxon>Comamonadaceae</taxon>
        <taxon>Rhodoferax</taxon>
    </lineage>
</organism>
<dbReference type="EMBL" id="JAVDXO010000004">
    <property type="protein sequence ID" value="MDR7306810.1"/>
    <property type="molecule type" value="Genomic_DNA"/>
</dbReference>
<evidence type="ECO:0000259" key="1">
    <source>
        <dbReference type="Pfam" id="PF01050"/>
    </source>
</evidence>
<dbReference type="RefSeq" id="WP_310342346.1">
    <property type="nucleotide sequence ID" value="NZ_JAVDXO010000004.1"/>
</dbReference>
<comment type="caution">
    <text evidence="2">The sequence shown here is derived from an EMBL/GenBank/DDBJ whole genome shotgun (WGS) entry which is preliminary data.</text>
</comment>
<dbReference type="Gene3D" id="2.60.120.10">
    <property type="entry name" value="Jelly Rolls"/>
    <property type="match status" value="1"/>
</dbReference>
<dbReference type="Pfam" id="PF01050">
    <property type="entry name" value="MannoseP_isomer"/>
    <property type="match status" value="1"/>
</dbReference>